<dbReference type="Gene3D" id="3.50.50.60">
    <property type="entry name" value="FAD/NAD(P)-binding domain"/>
    <property type="match status" value="2"/>
</dbReference>
<dbReference type="GO" id="GO:0070224">
    <property type="term" value="F:sulfide:quinone oxidoreductase activity"/>
    <property type="evidence" value="ECO:0007669"/>
    <property type="project" value="TreeGrafter"/>
</dbReference>
<dbReference type="RefSeq" id="WP_233925825.1">
    <property type="nucleotide sequence ID" value="NZ_JAJVKT010000010.1"/>
</dbReference>
<dbReference type="SUPFAM" id="SSF51905">
    <property type="entry name" value="FAD/NAD(P)-binding domain"/>
    <property type="match status" value="2"/>
</dbReference>
<evidence type="ECO:0000256" key="1">
    <source>
        <dbReference type="ARBA" id="ARBA00001974"/>
    </source>
</evidence>
<dbReference type="Pfam" id="PF07992">
    <property type="entry name" value="Pyr_redox_2"/>
    <property type="match status" value="1"/>
</dbReference>
<dbReference type="SUPFAM" id="SSF52799">
    <property type="entry name" value="(Phosphotyrosine protein) phosphatases II"/>
    <property type="match status" value="1"/>
</dbReference>
<keyword evidence="3" id="KW-0874">Quinone</keyword>
<dbReference type="InterPro" id="IPR029021">
    <property type="entry name" value="Prot-tyrosine_phosphatase-like"/>
</dbReference>
<evidence type="ECO:0000256" key="2">
    <source>
        <dbReference type="ARBA" id="ARBA00022630"/>
    </source>
</evidence>
<feature type="domain" description="Beta-lactamase hydrolase-like protein phosphatase-like" evidence="7">
    <location>
        <begin position="3"/>
        <end position="110"/>
    </location>
</feature>
<dbReference type="Pfam" id="PF04273">
    <property type="entry name" value="BLH_phosphatase"/>
    <property type="match status" value="1"/>
</dbReference>
<keyword evidence="4" id="KW-0274">FAD</keyword>
<evidence type="ECO:0000256" key="4">
    <source>
        <dbReference type="ARBA" id="ARBA00022827"/>
    </source>
</evidence>
<dbReference type="EMBL" id="JAJVKT010000010">
    <property type="protein sequence ID" value="MCE7509010.1"/>
    <property type="molecule type" value="Genomic_DNA"/>
</dbReference>
<keyword evidence="5" id="KW-0809">Transit peptide</keyword>
<dbReference type="FunFam" id="3.50.50.60:FF:000034">
    <property type="entry name" value="sulfide:quinone oxidoreductase, mitochondrial"/>
    <property type="match status" value="1"/>
</dbReference>
<comment type="caution">
    <text evidence="9">The sequence shown here is derived from an EMBL/GenBank/DDBJ whole genome shotgun (WGS) entry which is preliminary data.</text>
</comment>
<gene>
    <name evidence="9" type="ORF">LZG35_10210</name>
</gene>
<evidence type="ECO:0000256" key="3">
    <source>
        <dbReference type="ARBA" id="ARBA00022719"/>
    </source>
</evidence>
<keyword evidence="6" id="KW-0560">Oxidoreductase</keyword>
<dbReference type="Gene3D" id="3.90.190.10">
    <property type="entry name" value="Protein tyrosine phosphatase superfamily"/>
    <property type="match status" value="1"/>
</dbReference>
<proteinExistence type="predicted"/>
<dbReference type="GO" id="GO:0070221">
    <property type="term" value="P:sulfide oxidation, using sulfide:quinone oxidoreductase"/>
    <property type="evidence" value="ECO:0007669"/>
    <property type="project" value="TreeGrafter"/>
</dbReference>
<evidence type="ECO:0000259" key="8">
    <source>
        <dbReference type="Pfam" id="PF07992"/>
    </source>
</evidence>
<keyword evidence="2" id="KW-0285">Flavoprotein</keyword>
<feature type="domain" description="FAD/NAD(P)-binding" evidence="8">
    <location>
        <begin position="158"/>
        <end position="275"/>
    </location>
</feature>
<dbReference type="InterPro" id="IPR036188">
    <property type="entry name" value="FAD/NAD-bd_sf"/>
</dbReference>
<name>A0A9Q3ZD23_9GAMM</name>
<dbReference type="GO" id="GO:0048038">
    <property type="term" value="F:quinone binding"/>
    <property type="evidence" value="ECO:0007669"/>
    <property type="project" value="UniProtKB-KW"/>
</dbReference>
<evidence type="ECO:0000259" key="7">
    <source>
        <dbReference type="Pfam" id="PF04273"/>
    </source>
</evidence>
<dbReference type="AlphaFoldDB" id="A0A9Q3ZD23"/>
<dbReference type="GO" id="GO:0071949">
    <property type="term" value="F:FAD binding"/>
    <property type="evidence" value="ECO:0007669"/>
    <property type="project" value="TreeGrafter"/>
</dbReference>
<dbReference type="InterPro" id="IPR015904">
    <property type="entry name" value="Sulphide_quinone_reductase"/>
</dbReference>
<organism evidence="9 10">
    <name type="scientific">Alloalcanivorax xenomutans</name>
    <dbReference type="NCBI Taxonomy" id="1094342"/>
    <lineage>
        <taxon>Bacteria</taxon>
        <taxon>Pseudomonadati</taxon>
        <taxon>Pseudomonadota</taxon>
        <taxon>Gammaproteobacteria</taxon>
        <taxon>Oceanospirillales</taxon>
        <taxon>Alcanivoracaceae</taxon>
        <taxon>Alloalcanivorax</taxon>
    </lineage>
</organism>
<dbReference type="PANTHER" id="PTHR10632">
    <property type="entry name" value="SULFIDE:QUINONE OXIDOREDUCTASE"/>
    <property type="match status" value="1"/>
</dbReference>
<reference evidence="9" key="1">
    <citation type="submission" date="2022-01" db="EMBL/GenBank/DDBJ databases">
        <authorList>
            <person name="Karlyshev A.V."/>
            <person name="Jaspars M."/>
        </authorList>
    </citation>
    <scope>NUCLEOTIDE SEQUENCE</scope>
    <source>
        <strain evidence="9">AGSA3-2</strain>
    </source>
</reference>
<accession>A0A9Q3ZD23</accession>
<dbReference type="GO" id="GO:0016787">
    <property type="term" value="F:hydrolase activity"/>
    <property type="evidence" value="ECO:0007669"/>
    <property type="project" value="InterPro"/>
</dbReference>
<dbReference type="PRINTS" id="PR00411">
    <property type="entry name" value="PNDRDTASEI"/>
</dbReference>
<dbReference type="Proteomes" id="UP001107961">
    <property type="component" value="Unassembled WGS sequence"/>
</dbReference>
<dbReference type="PANTHER" id="PTHR10632:SF2">
    <property type="entry name" value="SULFIDE:QUINONE OXIDOREDUCTASE, MITOCHONDRIAL"/>
    <property type="match status" value="1"/>
</dbReference>
<evidence type="ECO:0000313" key="10">
    <source>
        <dbReference type="Proteomes" id="UP001107961"/>
    </source>
</evidence>
<dbReference type="InterPro" id="IPR023753">
    <property type="entry name" value="FAD/NAD-binding_dom"/>
</dbReference>
<evidence type="ECO:0000313" key="9">
    <source>
        <dbReference type="EMBL" id="MCE7509010.1"/>
    </source>
</evidence>
<sequence>MNDYKTLTPAISVAGQLQPEDMKALAEAGFHTVINNRPDGEGEDQPTSDALAGAAAEAGLQYHYLPIIPGEISDEQIQRFGQLLTDNRAPVMAFCRTGNRSSTLWALSQSSRLDPQTVLATTAAAGYDLEKQRPRLEQRWQQGQNADAARRSPANDWDVLIIGGGAGGLAAAASLLKRRPSLNVAVVEPRDTHYYQPAWTLVGAGAFRRRDTARPMTQVMPRGSKWIRARVAGFDPERNQVILDDGDRLGYRALIVAPGLELNLDAVEGLRDSLGHNGVTSNYLFEHAPYTWECVQNLKHGRALFTQPPMPIKCAGAPQKALYLSCHHWEQRGVLKNIDVHFHNAGEALFGVADFVPPLMEYIRRYNATLNFRSTLQAVDAGHRKAWFVDRDQDGNAREREESFDLLHVTPPQKAPAFVADSPLANSAGWVDLDPASLQHPRFTNVFALGDVAGTSNAKTAAAVRKQAPVLAENLLSVLDGRSPGAAYDGYGACPLTVEKGKVILAEFGYQGVLQPTFPLAPTQARSLYWWLKAKAMPRIYFDLMLKGHEWLTGPAK</sequence>
<evidence type="ECO:0000256" key="6">
    <source>
        <dbReference type="ARBA" id="ARBA00023002"/>
    </source>
</evidence>
<keyword evidence="10" id="KW-1185">Reference proteome</keyword>
<evidence type="ECO:0000256" key="5">
    <source>
        <dbReference type="ARBA" id="ARBA00022946"/>
    </source>
</evidence>
<protein>
    <submittedName>
        <fullName evidence="9">Bifunctional protein tyrosine phosphatase family protein/NAD(P)/FAD-dependent oxidoreductase</fullName>
    </submittedName>
</protein>
<dbReference type="InterPro" id="IPR005939">
    <property type="entry name" value="BLH_phosphatase-like"/>
</dbReference>
<comment type="cofactor">
    <cofactor evidence="1">
        <name>FAD</name>
        <dbReference type="ChEBI" id="CHEBI:57692"/>
    </cofactor>
</comment>
<dbReference type="NCBIfam" id="TIGR01244">
    <property type="entry name" value="TIGR01244 family sulfur transferase"/>
    <property type="match status" value="1"/>
</dbReference>
<dbReference type="CDD" id="cd14503">
    <property type="entry name" value="PTP-bact"/>
    <property type="match status" value="1"/>
</dbReference>